<dbReference type="Proteomes" id="UP000325787">
    <property type="component" value="Chromosome"/>
</dbReference>
<proteinExistence type="predicted"/>
<keyword evidence="2" id="KW-1185">Reference proteome</keyword>
<gene>
    <name evidence="1" type="ORF">EKG83_14465</name>
</gene>
<protein>
    <submittedName>
        <fullName evidence="1">Uncharacterized protein</fullName>
    </submittedName>
</protein>
<dbReference type="KEGG" id="ssyi:EKG83_14465"/>
<evidence type="ECO:0000313" key="1">
    <source>
        <dbReference type="EMBL" id="QFZ18514.1"/>
    </source>
</evidence>
<accession>A0A5Q0GYD7</accession>
<evidence type="ECO:0000313" key="2">
    <source>
        <dbReference type="Proteomes" id="UP000325787"/>
    </source>
</evidence>
<reference evidence="2" key="1">
    <citation type="journal article" date="2021" name="Curr. Microbiol.">
        <title>Complete genome of nocamycin-producing strain Saccharothrix syringae NRRL B-16468 reveals the biosynthetic potential for secondary metabolites.</title>
        <authorList>
            <person name="Mo X."/>
            <person name="Yang S."/>
        </authorList>
    </citation>
    <scope>NUCLEOTIDE SEQUENCE [LARGE SCALE GENOMIC DNA]</scope>
    <source>
        <strain evidence="2">ATCC 51364 / DSM 43886 / JCM 6844 / KCTC 9398 / NBRC 14523 / NRRL B-16468 / INA 2240</strain>
    </source>
</reference>
<organism evidence="1 2">
    <name type="scientific">Saccharothrix syringae</name>
    <name type="common">Nocardiopsis syringae</name>
    <dbReference type="NCBI Taxonomy" id="103733"/>
    <lineage>
        <taxon>Bacteria</taxon>
        <taxon>Bacillati</taxon>
        <taxon>Actinomycetota</taxon>
        <taxon>Actinomycetes</taxon>
        <taxon>Pseudonocardiales</taxon>
        <taxon>Pseudonocardiaceae</taxon>
        <taxon>Saccharothrix</taxon>
    </lineage>
</organism>
<sequence>MPVARGWAQPLLPEGPLRTLNEELHALHARSGYLSSRNIAERIAERPGLRPISHTTVRKTLTDPGLPRLSHVMAVICSSFDGVCGVVHVFQS</sequence>
<dbReference type="AlphaFoldDB" id="A0A5Q0GYD7"/>
<name>A0A5Q0GYD7_SACSY</name>
<dbReference type="EMBL" id="CP034550">
    <property type="protein sequence ID" value="QFZ18514.1"/>
    <property type="molecule type" value="Genomic_DNA"/>
</dbReference>
<dbReference type="RefSeq" id="WP_153278088.1">
    <property type="nucleotide sequence ID" value="NZ_CP034550.1"/>
</dbReference>